<comment type="subunit">
    <text evidence="2">UreD, UreF and UreG form a complex that acts as a GTP-hydrolysis-dependent molecular chaperone, activating the urease apoprotein by helping to assemble the nickel containing metallocenter of UreC. The UreE protein probably delivers the nickel.</text>
</comment>
<evidence type="ECO:0000256" key="1">
    <source>
        <dbReference type="ARBA" id="ARBA00023186"/>
    </source>
</evidence>
<comment type="caution">
    <text evidence="4">The sequence shown here is derived from an EMBL/GenBank/DDBJ whole genome shotgun (WGS) entry which is preliminary data.</text>
</comment>
<sequence>MTPARLEVRDGRVTWSSRPPVVLRRTGASRVHVVQVGGGPLGGDALALDVVVGAGQLLELCSAAATVVQPGRTPGAAATFVVTASVETRATLVWRPEPTVVTDGAVWAPRLSLRLAEGAAASVVEQVVLGRAGQRGGRVASTLDVRVGDRPLLVTTTHLDGADPALTGPGGTAGARSVGTVLTAGSTGGPGTDEDGGDDGDAVWARTPLAGPGTLLTALGTPRAVAGVLADQCPSVDPARETPAS</sequence>
<name>A0ABP9ABH5_9PSEU</name>
<accession>A0ABP9ABH5</accession>
<proteinExistence type="inferred from homology"/>
<evidence type="ECO:0000256" key="2">
    <source>
        <dbReference type="HAMAP-Rule" id="MF_01384"/>
    </source>
</evidence>
<evidence type="ECO:0000313" key="5">
    <source>
        <dbReference type="Proteomes" id="UP001500928"/>
    </source>
</evidence>
<reference evidence="5" key="1">
    <citation type="journal article" date="2019" name="Int. J. Syst. Evol. Microbiol.">
        <title>The Global Catalogue of Microorganisms (GCM) 10K type strain sequencing project: providing services to taxonomists for standard genome sequencing and annotation.</title>
        <authorList>
            <consortium name="The Broad Institute Genomics Platform"/>
            <consortium name="The Broad Institute Genome Sequencing Center for Infectious Disease"/>
            <person name="Wu L."/>
            <person name="Ma J."/>
        </authorList>
    </citation>
    <scope>NUCLEOTIDE SEQUENCE [LARGE SCALE GENOMIC DNA]</scope>
    <source>
        <strain evidence="5">JCM 17979</strain>
    </source>
</reference>
<dbReference type="EMBL" id="BAABHO010000005">
    <property type="protein sequence ID" value="GAA4777860.1"/>
    <property type="molecule type" value="Genomic_DNA"/>
</dbReference>
<organism evidence="4 5">
    <name type="scientific">Actinomycetospora chlora</name>
    <dbReference type="NCBI Taxonomy" id="663608"/>
    <lineage>
        <taxon>Bacteria</taxon>
        <taxon>Bacillati</taxon>
        <taxon>Actinomycetota</taxon>
        <taxon>Actinomycetes</taxon>
        <taxon>Pseudonocardiales</taxon>
        <taxon>Pseudonocardiaceae</taxon>
        <taxon>Actinomycetospora</taxon>
    </lineage>
</organism>
<evidence type="ECO:0000256" key="3">
    <source>
        <dbReference type="SAM" id="MobiDB-lite"/>
    </source>
</evidence>
<gene>
    <name evidence="2" type="primary">ureD</name>
    <name evidence="4" type="ORF">GCM10023200_08410</name>
</gene>
<comment type="similarity">
    <text evidence="2">Belongs to the UreD family.</text>
</comment>
<comment type="function">
    <text evidence="2">Required for maturation of urease via the functional incorporation of the urease nickel metallocenter.</text>
</comment>
<comment type="subcellular location">
    <subcellularLocation>
        <location evidence="2">Cytoplasm</location>
    </subcellularLocation>
</comment>
<dbReference type="InterPro" id="IPR002669">
    <property type="entry name" value="UreD"/>
</dbReference>
<evidence type="ECO:0000313" key="4">
    <source>
        <dbReference type="EMBL" id="GAA4777860.1"/>
    </source>
</evidence>
<keyword evidence="1 2" id="KW-0143">Chaperone</keyword>
<dbReference type="Proteomes" id="UP001500928">
    <property type="component" value="Unassembled WGS sequence"/>
</dbReference>
<keyword evidence="5" id="KW-1185">Reference proteome</keyword>
<keyword evidence="2" id="KW-0996">Nickel insertion</keyword>
<keyword evidence="2" id="KW-0963">Cytoplasm</keyword>
<dbReference type="Pfam" id="PF01774">
    <property type="entry name" value="UreD"/>
    <property type="match status" value="1"/>
</dbReference>
<dbReference type="HAMAP" id="MF_01384">
    <property type="entry name" value="UreD"/>
    <property type="match status" value="1"/>
</dbReference>
<protein>
    <recommendedName>
        <fullName evidence="2">Urease accessory protein UreD</fullName>
    </recommendedName>
</protein>
<feature type="region of interest" description="Disordered" evidence="3">
    <location>
        <begin position="160"/>
        <end position="199"/>
    </location>
</feature>